<evidence type="ECO:0000256" key="7">
    <source>
        <dbReference type="ARBA" id="ARBA00022839"/>
    </source>
</evidence>
<dbReference type="EMBL" id="BEYU01000021">
    <property type="protein sequence ID" value="GBG26515.1"/>
    <property type="molecule type" value="Genomic_DNA"/>
</dbReference>
<gene>
    <name evidence="14" type="ORF">FCC1311_027362</name>
</gene>
<evidence type="ECO:0000256" key="6">
    <source>
        <dbReference type="ARBA" id="ARBA00022801"/>
    </source>
</evidence>
<dbReference type="GO" id="GO:0006303">
    <property type="term" value="P:double-strand break repair via nonhomologous end joining"/>
    <property type="evidence" value="ECO:0007669"/>
    <property type="project" value="TreeGrafter"/>
</dbReference>
<evidence type="ECO:0000256" key="11">
    <source>
        <dbReference type="ARBA" id="ARBA00039759"/>
    </source>
</evidence>
<dbReference type="SUPFAM" id="SSF56281">
    <property type="entry name" value="Metallo-hydrolase/oxidoreductase"/>
    <property type="match status" value="1"/>
</dbReference>
<dbReference type="GO" id="GO:0004519">
    <property type="term" value="F:endonuclease activity"/>
    <property type="evidence" value="ECO:0007669"/>
    <property type="project" value="UniProtKB-KW"/>
</dbReference>
<name>A0A2R5G7K0_9STRA</name>
<dbReference type="GO" id="GO:0003684">
    <property type="term" value="F:damaged DNA binding"/>
    <property type="evidence" value="ECO:0007669"/>
    <property type="project" value="TreeGrafter"/>
</dbReference>
<organism evidence="14 15">
    <name type="scientific">Hondaea fermentalgiana</name>
    <dbReference type="NCBI Taxonomy" id="2315210"/>
    <lineage>
        <taxon>Eukaryota</taxon>
        <taxon>Sar</taxon>
        <taxon>Stramenopiles</taxon>
        <taxon>Bigyra</taxon>
        <taxon>Labyrinthulomycetes</taxon>
        <taxon>Thraustochytrida</taxon>
        <taxon>Thraustochytriidae</taxon>
        <taxon>Hondaea</taxon>
    </lineage>
</organism>
<evidence type="ECO:0000256" key="5">
    <source>
        <dbReference type="ARBA" id="ARBA00022763"/>
    </source>
</evidence>
<dbReference type="InterPro" id="IPR011084">
    <property type="entry name" value="DRMBL"/>
</dbReference>
<feature type="domain" description="DNA repair metallo-beta-lactamase" evidence="13">
    <location>
        <begin position="229"/>
        <end position="342"/>
    </location>
</feature>
<evidence type="ECO:0000313" key="14">
    <source>
        <dbReference type="EMBL" id="GBG26515.1"/>
    </source>
</evidence>
<dbReference type="PANTHER" id="PTHR23240">
    <property type="entry name" value="DNA CROSS-LINK REPAIR PROTEIN PSO2/SNM1-RELATED"/>
    <property type="match status" value="1"/>
</dbReference>
<dbReference type="InParanoid" id="A0A2R5G7K0"/>
<dbReference type="Gene3D" id="3.40.50.12650">
    <property type="match status" value="1"/>
</dbReference>
<keyword evidence="15" id="KW-1185">Reference proteome</keyword>
<keyword evidence="6" id="KW-0378">Hydrolase</keyword>
<evidence type="ECO:0000259" key="13">
    <source>
        <dbReference type="Pfam" id="PF07522"/>
    </source>
</evidence>
<dbReference type="Gene3D" id="3.60.15.10">
    <property type="entry name" value="Ribonuclease Z/Hydroxyacylglutathione hydrolase-like"/>
    <property type="match status" value="1"/>
</dbReference>
<keyword evidence="5" id="KW-0227">DNA damage</keyword>
<reference evidence="14 15" key="1">
    <citation type="submission" date="2017-12" db="EMBL/GenBank/DDBJ databases">
        <title>Sequencing, de novo assembly and annotation of complete genome of a new Thraustochytrid species, strain FCC1311.</title>
        <authorList>
            <person name="Sedici K."/>
            <person name="Godart F."/>
            <person name="Aiese Cigliano R."/>
            <person name="Sanseverino W."/>
            <person name="Barakat M."/>
            <person name="Ortet P."/>
            <person name="Marechal E."/>
            <person name="Cagnac O."/>
            <person name="Amato A."/>
        </authorList>
    </citation>
    <scope>NUCLEOTIDE SEQUENCE [LARGE SCALE GENOMIC DNA]</scope>
</reference>
<comment type="caution">
    <text evidence="14">The sequence shown here is derived from an EMBL/GenBank/DDBJ whole genome shotgun (WGS) entry which is preliminary data.</text>
</comment>
<evidence type="ECO:0000256" key="10">
    <source>
        <dbReference type="ARBA" id="ARBA00023242"/>
    </source>
</evidence>
<evidence type="ECO:0000256" key="3">
    <source>
        <dbReference type="ARBA" id="ARBA00022722"/>
    </source>
</evidence>
<keyword evidence="3" id="KW-0540">Nuclease</keyword>
<evidence type="ECO:0000256" key="1">
    <source>
        <dbReference type="ARBA" id="ARBA00004123"/>
    </source>
</evidence>
<comment type="similarity">
    <text evidence="2">Belongs to the DNA repair metallo-beta-lactamase (DRMBL) family.</text>
</comment>
<sequence>MDGRPRIEGTNIIFDYFGLREEGYKYFLSHAHMDHMRGLNASWNWGEIYCSHETKAIVSKMWPELCPFLMGRDMEEAFDVILDAEGLVSVQVRMLDAYHCLGSAVFVIDGFFGRAVYTGDFRAERALLDHDIWREDRPVDYLFLDNTLHASSMPQVDRAHWRELLCDLVRFYPSHTRFEVGIESLGKEEVLESLAKALDTKVIVSRARFEVIRDVSELDISYFVHNEADHAQARIKVVSRQAINERRVVELNANPSEFVVCILLQASGPNERRQVRFQGPFAPETLRVDDRVRLRRLAAAKKSLDDLYKRRFFIVPYTLHASRYELANFVRVLRPHIVTGIVSRERKGDLLQYITRWRGQPSDDHVARLRRQWDEYKSIVVRQAGEEAGAKRQRQQQRHTQEQQREDLVRLITKARVSRKNFDTTVAIRKLQRGAPPEQEHVCERPWKRLNLRKKKTRTCVT</sequence>
<evidence type="ECO:0000313" key="15">
    <source>
        <dbReference type="Proteomes" id="UP000241890"/>
    </source>
</evidence>
<dbReference type="GO" id="GO:0006310">
    <property type="term" value="P:DNA recombination"/>
    <property type="evidence" value="ECO:0007669"/>
    <property type="project" value="UniProtKB-KW"/>
</dbReference>
<keyword evidence="4" id="KW-0255">Endonuclease</keyword>
<protein>
    <recommendedName>
        <fullName evidence="11">Protein artemis</fullName>
    </recommendedName>
    <alternativeName>
        <fullName evidence="12">DNA cross-link repair 1C protein</fullName>
    </alternativeName>
</protein>
<keyword evidence="8" id="KW-0233">DNA recombination</keyword>
<evidence type="ECO:0000256" key="9">
    <source>
        <dbReference type="ARBA" id="ARBA00023204"/>
    </source>
</evidence>
<proteinExistence type="inferred from homology"/>
<evidence type="ECO:0000256" key="12">
    <source>
        <dbReference type="ARBA" id="ARBA00042677"/>
    </source>
</evidence>
<keyword evidence="9" id="KW-0234">DNA repair</keyword>
<dbReference type="GO" id="GO:0035312">
    <property type="term" value="F:5'-3' DNA exonuclease activity"/>
    <property type="evidence" value="ECO:0007669"/>
    <property type="project" value="TreeGrafter"/>
</dbReference>
<dbReference type="InterPro" id="IPR036866">
    <property type="entry name" value="RibonucZ/Hydroxyglut_hydro"/>
</dbReference>
<dbReference type="Proteomes" id="UP000241890">
    <property type="component" value="Unassembled WGS sequence"/>
</dbReference>
<dbReference type="PANTHER" id="PTHR23240:SF8">
    <property type="entry name" value="PROTEIN ARTEMIS"/>
    <property type="match status" value="1"/>
</dbReference>
<dbReference type="GO" id="GO:0036297">
    <property type="term" value="P:interstrand cross-link repair"/>
    <property type="evidence" value="ECO:0007669"/>
    <property type="project" value="TreeGrafter"/>
</dbReference>
<comment type="subcellular location">
    <subcellularLocation>
        <location evidence="1">Nucleus</location>
    </subcellularLocation>
</comment>
<evidence type="ECO:0000256" key="2">
    <source>
        <dbReference type="ARBA" id="ARBA00010304"/>
    </source>
</evidence>
<keyword evidence="10" id="KW-0539">Nucleus</keyword>
<evidence type="ECO:0000256" key="8">
    <source>
        <dbReference type="ARBA" id="ARBA00023172"/>
    </source>
</evidence>
<accession>A0A2R5G7K0</accession>
<dbReference type="OrthoDB" id="204383at2759"/>
<dbReference type="GO" id="GO:0005634">
    <property type="term" value="C:nucleus"/>
    <property type="evidence" value="ECO:0007669"/>
    <property type="project" value="UniProtKB-SubCell"/>
</dbReference>
<keyword evidence="7 14" id="KW-0269">Exonuclease</keyword>
<evidence type="ECO:0000256" key="4">
    <source>
        <dbReference type="ARBA" id="ARBA00022759"/>
    </source>
</evidence>
<dbReference type="Pfam" id="PF07522">
    <property type="entry name" value="DRMBL"/>
    <property type="match status" value="1"/>
</dbReference>
<dbReference type="AlphaFoldDB" id="A0A2R5G7K0"/>